<feature type="domain" description="Helicase ATP-binding" evidence="9">
    <location>
        <begin position="236"/>
        <end position="490"/>
    </location>
</feature>
<dbReference type="PROSITE" id="PS51192">
    <property type="entry name" value="HELICASE_ATP_BIND_1"/>
    <property type="match status" value="1"/>
</dbReference>
<dbReference type="SMART" id="SM00479">
    <property type="entry name" value="EXOIII"/>
    <property type="match status" value="1"/>
</dbReference>
<comment type="similarity">
    <text evidence="6 7">Belongs to the helicase family. DinG subfamily. Type 2 sub-subfamily.</text>
</comment>
<keyword evidence="1 6" id="KW-0540">Nuclease</keyword>
<gene>
    <name evidence="6 7" type="primary">dinG</name>
    <name evidence="10" type="ORF">ABID28_000817</name>
</gene>
<keyword evidence="3 6" id="KW-0378">Hydrolase</keyword>
<dbReference type="InterPro" id="IPR012337">
    <property type="entry name" value="RNaseH-like_sf"/>
</dbReference>
<dbReference type="PROSITE" id="PS51193">
    <property type="entry name" value="HELICASE_ATP_BIND_2"/>
    <property type="match status" value="1"/>
</dbReference>
<dbReference type="NCBIfam" id="TIGR00573">
    <property type="entry name" value="dnaq"/>
    <property type="match status" value="1"/>
</dbReference>
<evidence type="ECO:0000256" key="1">
    <source>
        <dbReference type="ARBA" id="ARBA00022722"/>
    </source>
</evidence>
<name>A0ABV2JF50_9STRE</name>
<dbReference type="Proteomes" id="UP001549037">
    <property type="component" value="Unassembled WGS sequence"/>
</dbReference>
<keyword evidence="2 6" id="KW-0547">Nucleotide-binding</keyword>
<dbReference type="Pfam" id="PF00929">
    <property type="entry name" value="RNase_T"/>
    <property type="match status" value="1"/>
</dbReference>
<dbReference type="RefSeq" id="WP_354368316.1">
    <property type="nucleotide sequence ID" value="NZ_JBEPLN010000010.1"/>
</dbReference>
<dbReference type="PANTHER" id="PTHR30231">
    <property type="entry name" value="DNA POLYMERASE III SUBUNIT EPSILON"/>
    <property type="match status" value="1"/>
</dbReference>
<evidence type="ECO:0000259" key="9">
    <source>
        <dbReference type="PROSITE" id="PS51193"/>
    </source>
</evidence>
<dbReference type="Pfam" id="PF13307">
    <property type="entry name" value="Helicase_C_2"/>
    <property type="match status" value="1"/>
</dbReference>
<feature type="domain" description="Helicase ATP-binding" evidence="8">
    <location>
        <begin position="258"/>
        <end position="483"/>
    </location>
</feature>
<dbReference type="InterPro" id="IPR011545">
    <property type="entry name" value="DEAD/DEAH_box_helicase_dom"/>
</dbReference>
<dbReference type="InterPro" id="IPR006310">
    <property type="entry name" value="DinG"/>
</dbReference>
<dbReference type="EC" id="3.1.-.-" evidence="6 7"/>
<dbReference type="SUPFAM" id="SSF53098">
    <property type="entry name" value="Ribonuclease H-like"/>
    <property type="match status" value="1"/>
</dbReference>
<keyword evidence="4 6" id="KW-0269">Exonuclease</keyword>
<dbReference type="InterPro" id="IPR006054">
    <property type="entry name" value="DnaQ"/>
</dbReference>
<accession>A0ABV2JF50</accession>
<dbReference type="InterPro" id="IPR027417">
    <property type="entry name" value="P-loop_NTPase"/>
</dbReference>
<organism evidence="10 11">
    <name type="scientific">Streptococcus porcorum</name>
    <dbReference type="NCBI Taxonomy" id="701526"/>
    <lineage>
        <taxon>Bacteria</taxon>
        <taxon>Bacillati</taxon>
        <taxon>Bacillota</taxon>
        <taxon>Bacilli</taxon>
        <taxon>Lactobacillales</taxon>
        <taxon>Streptococcaceae</taxon>
        <taxon>Streptococcus</taxon>
    </lineage>
</organism>
<dbReference type="PANTHER" id="PTHR30231:SF41">
    <property type="entry name" value="DNA POLYMERASE III SUBUNIT EPSILON"/>
    <property type="match status" value="1"/>
</dbReference>
<evidence type="ECO:0000313" key="10">
    <source>
        <dbReference type="EMBL" id="MET3634180.1"/>
    </source>
</evidence>
<dbReference type="InterPro" id="IPR006555">
    <property type="entry name" value="ATP-dep_Helicase_C"/>
</dbReference>
<dbReference type="Pfam" id="PF00270">
    <property type="entry name" value="DEAD"/>
    <property type="match status" value="1"/>
</dbReference>
<dbReference type="EMBL" id="JBEPLN010000010">
    <property type="protein sequence ID" value="MET3634180.1"/>
    <property type="molecule type" value="Genomic_DNA"/>
</dbReference>
<dbReference type="SUPFAM" id="SSF52540">
    <property type="entry name" value="P-loop containing nucleoside triphosphate hydrolases"/>
    <property type="match status" value="1"/>
</dbReference>
<dbReference type="GO" id="GO:0016787">
    <property type="term" value="F:hydrolase activity"/>
    <property type="evidence" value="ECO:0007669"/>
    <property type="project" value="UniProtKB-KW"/>
</dbReference>
<feature type="binding site" evidence="6">
    <location>
        <begin position="271"/>
        <end position="278"/>
    </location>
    <ligand>
        <name>ATP</name>
        <dbReference type="ChEBI" id="CHEBI:30616"/>
    </ligand>
</feature>
<dbReference type="NCBIfam" id="NF005569">
    <property type="entry name" value="PRK07246.1"/>
    <property type="match status" value="1"/>
</dbReference>
<sequence>MSQKKSRKYAVVDLEATSAGSNARIIQVGIVIIENHHIIKTYETDVNPHESLDDHIVELTGLTDERLAKAPDFSQVAREIFHLIEDCIFVAHNVKFDANLLAEELFFEGYELRTPRVDTVELAQVFFPSFEKYSLPNLAEVLDLDLQDAHTAIADAYATAQLFLKIREKMASLPKITLETILSFADHLLFESRLVLEEIFEEVPTQLPDHLLEVGGLVIQHSKQYRKSKYLSQDFLTNLALLDLEERAAQSQFAQLIEDGLGSFVPSFIEAQTGIGKTYGYLLPLLAKAEGQILVSVPTKLLQDQIMENEAKQLKEVFHINSHSVKSPRNYIKLDAFYQSLQRQDKNRLLNRFKMQILVWLVETKTGDLDEIRQKQRLESYFDELRHDGQVKRDSLFATVDFWERSDQLAKSSQVLITNHAYLLERMQDDIDFVKGKVLVIDEAQKFFLALENFSRRRLDITQTLQWLDKEAKQTANLLQKRLLERLQFNLSQASQAFYQKKEVSLSQDLLEFIRQDIKEYPLRLEEDLWKIFLPYYSDYWFESEVDQEQRKTYLNAARLDLFRFQTFIPDLTKVYFVSATLEISKRVTLPDLLGIADYEAYRIESSKSSDQKIWVDTSMPNLVDLPDAIYEEEIARRLMALSQLEKPILVLFNSKQHMLAVSERLDTLMVKHLCQEKNGLAYNIKKRFDRGEANILLGTGSFWEGVDFVHQDQLIEVITRLPFENPEDRFVKKVNHYLRQNHKNPFYDYTLPVMTLKLKQAIGRTQRRENQVSAVLILDKRVVSKSYGKQICQILEQNNSLSCKKFPDIVTEITSFF</sequence>
<dbReference type="InterPro" id="IPR036397">
    <property type="entry name" value="RNaseH_sf"/>
</dbReference>
<evidence type="ECO:0000256" key="7">
    <source>
        <dbReference type="RuleBase" id="RU364106"/>
    </source>
</evidence>
<dbReference type="InterPro" id="IPR014013">
    <property type="entry name" value="Helic_SF1/SF2_ATP-bd_DinG/Rad3"/>
</dbReference>
<keyword evidence="5 6" id="KW-0067">ATP-binding</keyword>
<proteinExistence type="inferred from homology"/>
<reference evidence="10 11" key="1">
    <citation type="submission" date="2024-06" db="EMBL/GenBank/DDBJ databases">
        <title>Genomic Encyclopedia of Type Strains, Phase IV (KMG-IV): sequencing the most valuable type-strain genomes for metagenomic binning, comparative biology and taxonomic classification.</title>
        <authorList>
            <person name="Goeker M."/>
        </authorList>
    </citation>
    <scope>NUCLEOTIDE SEQUENCE [LARGE SCALE GENOMIC DNA]</scope>
    <source>
        <strain evidence="10 11">DSM 28302</strain>
    </source>
</reference>
<comment type="caution">
    <text evidence="10">The sequence shown here is derived from an EMBL/GenBank/DDBJ whole genome shotgun (WGS) entry which is preliminary data.</text>
</comment>
<dbReference type="InterPro" id="IPR014001">
    <property type="entry name" value="Helicase_ATP-bd"/>
</dbReference>
<dbReference type="Gene3D" id="3.40.50.300">
    <property type="entry name" value="P-loop containing nucleotide triphosphate hydrolases"/>
    <property type="match status" value="2"/>
</dbReference>
<feature type="short sequence motif" description="DEAH box" evidence="6">
    <location>
        <begin position="442"/>
        <end position="445"/>
    </location>
</feature>
<evidence type="ECO:0000256" key="5">
    <source>
        <dbReference type="ARBA" id="ARBA00022840"/>
    </source>
</evidence>
<evidence type="ECO:0000256" key="6">
    <source>
        <dbReference type="HAMAP-Rule" id="MF_02206"/>
    </source>
</evidence>
<evidence type="ECO:0000313" key="11">
    <source>
        <dbReference type="Proteomes" id="UP001549037"/>
    </source>
</evidence>
<dbReference type="Gene3D" id="3.30.420.10">
    <property type="entry name" value="Ribonuclease H-like superfamily/Ribonuclease H"/>
    <property type="match status" value="1"/>
</dbReference>
<keyword evidence="11" id="KW-1185">Reference proteome</keyword>
<evidence type="ECO:0000256" key="2">
    <source>
        <dbReference type="ARBA" id="ARBA00022741"/>
    </source>
</evidence>
<evidence type="ECO:0000256" key="3">
    <source>
        <dbReference type="ARBA" id="ARBA00022801"/>
    </source>
</evidence>
<dbReference type="NCBIfam" id="TIGR01407">
    <property type="entry name" value="dinG_rel"/>
    <property type="match status" value="1"/>
</dbReference>
<dbReference type="SMART" id="SM00491">
    <property type="entry name" value="HELICc2"/>
    <property type="match status" value="1"/>
</dbReference>
<dbReference type="CDD" id="cd06127">
    <property type="entry name" value="DEDDh"/>
    <property type="match status" value="1"/>
</dbReference>
<evidence type="ECO:0000259" key="8">
    <source>
        <dbReference type="PROSITE" id="PS51192"/>
    </source>
</evidence>
<dbReference type="InterPro" id="IPR013520">
    <property type="entry name" value="Ribonucl_H"/>
</dbReference>
<dbReference type="GO" id="GO:0003678">
    <property type="term" value="F:DNA helicase activity"/>
    <property type="evidence" value="ECO:0007669"/>
    <property type="project" value="UniProtKB-EC"/>
</dbReference>
<dbReference type="HAMAP" id="MF_02206">
    <property type="entry name" value="DinG_exonucl"/>
    <property type="match status" value="1"/>
</dbReference>
<keyword evidence="10" id="KW-0347">Helicase</keyword>
<protein>
    <recommendedName>
        <fullName evidence="6 7">3'-5' exonuclease DinG</fullName>
        <ecNumber evidence="6 7">3.1.-.-</ecNumber>
    </recommendedName>
</protein>
<comment type="function">
    <text evidence="6 7">3'-5' exonuclease.</text>
</comment>
<evidence type="ECO:0000256" key="4">
    <source>
        <dbReference type="ARBA" id="ARBA00022839"/>
    </source>
</evidence>